<dbReference type="EMBL" id="KN847479">
    <property type="protein sequence ID" value="KIX03274.1"/>
    <property type="molecule type" value="Genomic_DNA"/>
</dbReference>
<protein>
    <submittedName>
        <fullName evidence="2">Uncharacterized protein</fullName>
    </submittedName>
</protein>
<dbReference type="VEuPathDB" id="FungiDB:Z518_06826"/>
<keyword evidence="3" id="KW-1185">Reference proteome</keyword>
<reference evidence="2 3" key="1">
    <citation type="submission" date="2015-01" db="EMBL/GenBank/DDBJ databases">
        <title>The Genome Sequence of Rhinocladiella mackenzie CBS 650.93.</title>
        <authorList>
            <consortium name="The Broad Institute Genomics Platform"/>
            <person name="Cuomo C."/>
            <person name="de Hoog S."/>
            <person name="Gorbushina A."/>
            <person name="Stielow B."/>
            <person name="Teixiera M."/>
            <person name="Abouelleil A."/>
            <person name="Chapman S.B."/>
            <person name="Priest M."/>
            <person name="Young S.K."/>
            <person name="Wortman J."/>
            <person name="Nusbaum C."/>
            <person name="Birren B."/>
        </authorList>
    </citation>
    <scope>NUCLEOTIDE SEQUENCE [LARGE SCALE GENOMIC DNA]</scope>
    <source>
        <strain evidence="2 3">CBS 650.93</strain>
    </source>
</reference>
<evidence type="ECO:0000313" key="3">
    <source>
        <dbReference type="Proteomes" id="UP000053617"/>
    </source>
</evidence>
<sequence length="120" mass="13921">MTGNGNLATMMARRSIQEISSMNLENILHMQAELQYLEIVINEVRRVPGLNSFDQIWIERPEKMSEEDICQIFERSRTLLDQYRRNLDHAGDRDNPTDHGTDRALLQTAKINGLPNPRKD</sequence>
<gene>
    <name evidence="2" type="ORF">Z518_06826</name>
</gene>
<accession>A0A0D2IBT2</accession>
<dbReference type="GeneID" id="25294897"/>
<dbReference type="RefSeq" id="XP_013270410.1">
    <property type="nucleotide sequence ID" value="XM_013414956.1"/>
</dbReference>
<name>A0A0D2IBT2_9EURO</name>
<evidence type="ECO:0000256" key="1">
    <source>
        <dbReference type="SAM" id="MobiDB-lite"/>
    </source>
</evidence>
<proteinExistence type="predicted"/>
<dbReference type="STRING" id="1442369.A0A0D2IBT2"/>
<dbReference type="Proteomes" id="UP000053617">
    <property type="component" value="Unassembled WGS sequence"/>
</dbReference>
<dbReference type="AlphaFoldDB" id="A0A0D2IBT2"/>
<dbReference type="HOGENOM" id="CLU_2050944_0_0_1"/>
<evidence type="ECO:0000313" key="2">
    <source>
        <dbReference type="EMBL" id="KIX03274.1"/>
    </source>
</evidence>
<dbReference type="OrthoDB" id="3533814at2759"/>
<feature type="compositionally biased region" description="Basic and acidic residues" evidence="1">
    <location>
        <begin position="87"/>
        <end position="102"/>
    </location>
</feature>
<organism evidence="2 3">
    <name type="scientific">Rhinocladiella mackenziei CBS 650.93</name>
    <dbReference type="NCBI Taxonomy" id="1442369"/>
    <lineage>
        <taxon>Eukaryota</taxon>
        <taxon>Fungi</taxon>
        <taxon>Dikarya</taxon>
        <taxon>Ascomycota</taxon>
        <taxon>Pezizomycotina</taxon>
        <taxon>Eurotiomycetes</taxon>
        <taxon>Chaetothyriomycetidae</taxon>
        <taxon>Chaetothyriales</taxon>
        <taxon>Herpotrichiellaceae</taxon>
        <taxon>Rhinocladiella</taxon>
    </lineage>
</organism>
<feature type="region of interest" description="Disordered" evidence="1">
    <location>
        <begin position="87"/>
        <end position="120"/>
    </location>
</feature>